<dbReference type="InterPro" id="IPR025201">
    <property type="entry name" value="KdpD_TM"/>
</dbReference>
<evidence type="ECO:0000256" key="3">
    <source>
        <dbReference type="ARBA" id="ARBA00022679"/>
    </source>
</evidence>
<feature type="transmembrane region" description="Helical" evidence="11">
    <location>
        <begin position="107"/>
        <end position="124"/>
    </location>
</feature>
<evidence type="ECO:0000256" key="5">
    <source>
        <dbReference type="ARBA" id="ARBA00022741"/>
    </source>
</evidence>
<evidence type="ECO:0000256" key="9">
    <source>
        <dbReference type="ARBA" id="ARBA00023012"/>
    </source>
</evidence>
<organism evidence="13 14">
    <name type="scientific">Koribacter versatilis (strain Ellin345)</name>
    <dbReference type="NCBI Taxonomy" id="204669"/>
    <lineage>
        <taxon>Bacteria</taxon>
        <taxon>Pseudomonadati</taxon>
        <taxon>Acidobacteriota</taxon>
        <taxon>Terriglobia</taxon>
        <taxon>Terriglobales</taxon>
        <taxon>Candidatus Korobacteraceae</taxon>
        <taxon>Candidatus Korobacter</taxon>
    </lineage>
</organism>
<evidence type="ECO:0000256" key="10">
    <source>
        <dbReference type="ARBA" id="ARBA00023136"/>
    </source>
</evidence>
<dbReference type="eggNOG" id="COG2205">
    <property type="taxonomic scope" value="Bacteria"/>
</dbReference>
<keyword evidence="5" id="KW-0547">Nucleotide-binding</keyword>
<name>Q1IPN8_KORVE</name>
<dbReference type="GO" id="GO:0016301">
    <property type="term" value="F:kinase activity"/>
    <property type="evidence" value="ECO:0007669"/>
    <property type="project" value="UniProtKB-KW"/>
</dbReference>
<evidence type="ECO:0000259" key="12">
    <source>
        <dbReference type="Pfam" id="PF13493"/>
    </source>
</evidence>
<keyword evidence="10 11" id="KW-0472">Membrane</keyword>
<evidence type="ECO:0000256" key="11">
    <source>
        <dbReference type="SAM" id="Phobius"/>
    </source>
</evidence>
<dbReference type="GO" id="GO:0005524">
    <property type="term" value="F:ATP binding"/>
    <property type="evidence" value="ECO:0007669"/>
    <property type="project" value="UniProtKB-KW"/>
</dbReference>
<evidence type="ECO:0000313" key="14">
    <source>
        <dbReference type="Proteomes" id="UP000002432"/>
    </source>
</evidence>
<dbReference type="GO" id="GO:0000160">
    <property type="term" value="P:phosphorelay signal transduction system"/>
    <property type="evidence" value="ECO:0007669"/>
    <property type="project" value="UniProtKB-KW"/>
</dbReference>
<dbReference type="AlphaFoldDB" id="Q1IPN8"/>
<sequence>MCHWNCFGCPLLCEQRAGVNRQEHYRRHFLSLAGIVVSVLLAVFLIFSVRGTHRSLIVPVVFLVFIILCARYFGMLAGVVASIIASGLFAVFLFEPYGSLQIKDHQALWNLALMLFAGIALSYANSGNEDEPKAPKNS</sequence>
<dbReference type="InterPro" id="IPR038318">
    <property type="entry name" value="KdpD_sf"/>
</dbReference>
<dbReference type="EnsemblBacteria" id="ABF41162">
    <property type="protein sequence ID" value="ABF41162"/>
    <property type="gene ID" value="Acid345_2161"/>
</dbReference>
<dbReference type="Proteomes" id="UP000002432">
    <property type="component" value="Chromosome"/>
</dbReference>
<keyword evidence="3" id="KW-0808">Transferase</keyword>
<keyword evidence="4 11" id="KW-0812">Transmembrane</keyword>
<keyword evidence="2" id="KW-0597">Phosphoprotein</keyword>
<feature type="domain" description="Sensor protein KdpD transmembrane" evidence="12">
    <location>
        <begin position="36"/>
        <end position="125"/>
    </location>
</feature>
<dbReference type="STRING" id="204669.Acid345_2161"/>
<evidence type="ECO:0000256" key="2">
    <source>
        <dbReference type="ARBA" id="ARBA00022553"/>
    </source>
</evidence>
<keyword evidence="8 11" id="KW-1133">Transmembrane helix</keyword>
<evidence type="ECO:0000256" key="7">
    <source>
        <dbReference type="ARBA" id="ARBA00022840"/>
    </source>
</evidence>
<gene>
    <name evidence="13" type="ordered locus">Acid345_2161</name>
</gene>
<evidence type="ECO:0000256" key="4">
    <source>
        <dbReference type="ARBA" id="ARBA00022692"/>
    </source>
</evidence>
<proteinExistence type="predicted"/>
<accession>Q1IPN8</accession>
<comment type="subcellular location">
    <subcellularLocation>
        <location evidence="1">Membrane</location>
        <topology evidence="1">Multi-pass membrane protein</topology>
    </subcellularLocation>
</comment>
<evidence type="ECO:0000313" key="13">
    <source>
        <dbReference type="EMBL" id="ABF41162.1"/>
    </source>
</evidence>
<dbReference type="HOGENOM" id="CLU_1852566_0_0_0"/>
<evidence type="ECO:0000256" key="1">
    <source>
        <dbReference type="ARBA" id="ARBA00004141"/>
    </source>
</evidence>
<keyword evidence="14" id="KW-1185">Reference proteome</keyword>
<keyword evidence="7" id="KW-0067">ATP-binding</keyword>
<dbReference type="Pfam" id="PF13493">
    <property type="entry name" value="DUF4118"/>
    <property type="match status" value="1"/>
</dbReference>
<dbReference type="KEGG" id="aba:Acid345_2161"/>
<reference evidence="13 14" key="1">
    <citation type="journal article" date="2009" name="Appl. Environ. Microbiol.">
        <title>Three genomes from the phylum Acidobacteria provide insight into the lifestyles of these microorganisms in soils.</title>
        <authorList>
            <person name="Ward N.L."/>
            <person name="Challacombe J.F."/>
            <person name="Janssen P.H."/>
            <person name="Henrissat B."/>
            <person name="Coutinho P.M."/>
            <person name="Wu M."/>
            <person name="Xie G."/>
            <person name="Haft D.H."/>
            <person name="Sait M."/>
            <person name="Badger J."/>
            <person name="Barabote R.D."/>
            <person name="Bradley B."/>
            <person name="Brettin T.S."/>
            <person name="Brinkac L.M."/>
            <person name="Bruce D."/>
            <person name="Creasy T."/>
            <person name="Daugherty S.C."/>
            <person name="Davidsen T.M."/>
            <person name="DeBoy R.T."/>
            <person name="Detter J.C."/>
            <person name="Dodson R.J."/>
            <person name="Durkin A.S."/>
            <person name="Ganapathy A."/>
            <person name="Gwinn-Giglio M."/>
            <person name="Han C.S."/>
            <person name="Khouri H."/>
            <person name="Kiss H."/>
            <person name="Kothari S.P."/>
            <person name="Madupu R."/>
            <person name="Nelson K.E."/>
            <person name="Nelson W.C."/>
            <person name="Paulsen I."/>
            <person name="Penn K."/>
            <person name="Ren Q."/>
            <person name="Rosovitz M.J."/>
            <person name="Selengut J.D."/>
            <person name="Shrivastava S."/>
            <person name="Sullivan S.A."/>
            <person name="Tapia R."/>
            <person name="Thompson L.S."/>
            <person name="Watkins K.L."/>
            <person name="Yang Q."/>
            <person name="Yu C."/>
            <person name="Zafar N."/>
            <person name="Zhou L."/>
            <person name="Kuske C.R."/>
        </authorList>
    </citation>
    <scope>NUCLEOTIDE SEQUENCE [LARGE SCALE GENOMIC DNA]</scope>
    <source>
        <strain evidence="13 14">Ellin345</strain>
    </source>
</reference>
<feature type="transmembrane region" description="Helical" evidence="11">
    <location>
        <begin position="79"/>
        <end position="95"/>
    </location>
</feature>
<keyword evidence="6" id="KW-0418">Kinase</keyword>
<keyword evidence="9" id="KW-0902">Two-component regulatory system</keyword>
<dbReference type="Gene3D" id="1.20.120.620">
    <property type="entry name" value="Backbone structure of the membrane domain of e. Coli histidine kinase receptor kdpd"/>
    <property type="match status" value="1"/>
</dbReference>
<dbReference type="EMBL" id="CP000360">
    <property type="protein sequence ID" value="ABF41162.1"/>
    <property type="molecule type" value="Genomic_DNA"/>
</dbReference>
<evidence type="ECO:0000256" key="8">
    <source>
        <dbReference type="ARBA" id="ARBA00022989"/>
    </source>
</evidence>
<dbReference type="GO" id="GO:0016020">
    <property type="term" value="C:membrane"/>
    <property type="evidence" value="ECO:0007669"/>
    <property type="project" value="UniProtKB-SubCell"/>
</dbReference>
<evidence type="ECO:0000256" key="6">
    <source>
        <dbReference type="ARBA" id="ARBA00022777"/>
    </source>
</evidence>
<protein>
    <recommendedName>
        <fullName evidence="12">Sensor protein KdpD transmembrane domain-containing protein</fullName>
    </recommendedName>
</protein>
<feature type="transmembrane region" description="Helical" evidence="11">
    <location>
        <begin position="29"/>
        <end position="49"/>
    </location>
</feature>